<evidence type="ECO:0000313" key="2">
    <source>
        <dbReference type="EMBL" id="NKZ05536.1"/>
    </source>
</evidence>
<dbReference type="PANTHER" id="PTHR43283">
    <property type="entry name" value="BETA-LACTAMASE-RELATED"/>
    <property type="match status" value="1"/>
</dbReference>
<name>A0A846Z5R6_9ACTN</name>
<organism evidence="2 3">
    <name type="scientific">Actinomadura latina</name>
    <dbReference type="NCBI Taxonomy" id="163603"/>
    <lineage>
        <taxon>Bacteria</taxon>
        <taxon>Bacillati</taxon>
        <taxon>Actinomycetota</taxon>
        <taxon>Actinomycetes</taxon>
        <taxon>Streptosporangiales</taxon>
        <taxon>Thermomonosporaceae</taxon>
        <taxon>Actinomadura</taxon>
    </lineage>
</organism>
<dbReference type="AlphaFoldDB" id="A0A846Z5R6"/>
<dbReference type="EMBL" id="JAAXPI010000023">
    <property type="protein sequence ID" value="NKZ05536.1"/>
    <property type="molecule type" value="Genomic_DNA"/>
</dbReference>
<dbReference type="PROSITE" id="PS51318">
    <property type="entry name" value="TAT"/>
    <property type="match status" value="1"/>
</dbReference>
<dbReference type="InterPro" id="IPR006311">
    <property type="entry name" value="TAT_signal"/>
</dbReference>
<gene>
    <name evidence="2" type="ORF">HGB48_17555</name>
</gene>
<evidence type="ECO:0000259" key="1">
    <source>
        <dbReference type="Pfam" id="PF00144"/>
    </source>
</evidence>
<keyword evidence="3" id="KW-1185">Reference proteome</keyword>
<evidence type="ECO:0000313" key="3">
    <source>
        <dbReference type="Proteomes" id="UP000579250"/>
    </source>
</evidence>
<protein>
    <submittedName>
        <fullName evidence="2">Beta-lactamase family protein</fullName>
    </submittedName>
</protein>
<dbReference type="Gene3D" id="3.40.710.10">
    <property type="entry name" value="DD-peptidase/beta-lactamase superfamily"/>
    <property type="match status" value="1"/>
</dbReference>
<dbReference type="SUPFAM" id="SSF56601">
    <property type="entry name" value="beta-lactamase/transpeptidase-like"/>
    <property type="match status" value="1"/>
</dbReference>
<dbReference type="Pfam" id="PF00144">
    <property type="entry name" value="Beta-lactamase"/>
    <property type="match status" value="1"/>
</dbReference>
<feature type="domain" description="Beta-lactamase-related" evidence="1">
    <location>
        <begin position="59"/>
        <end position="381"/>
    </location>
</feature>
<reference evidence="2 3" key="1">
    <citation type="submission" date="2020-04" db="EMBL/GenBank/DDBJ databases">
        <title>MicrobeNet Type strains.</title>
        <authorList>
            <person name="Nicholson A.C."/>
        </authorList>
    </citation>
    <scope>NUCLEOTIDE SEQUENCE [LARGE SCALE GENOMIC DNA]</scope>
    <source>
        <strain evidence="2 3">ATCC BAA-277</strain>
    </source>
</reference>
<accession>A0A846Z5R6</accession>
<dbReference type="InterPro" id="IPR012338">
    <property type="entry name" value="Beta-lactam/transpept-like"/>
</dbReference>
<dbReference type="RefSeq" id="WP_067628622.1">
    <property type="nucleotide sequence ID" value="NZ_JAAXPI010000023.1"/>
</dbReference>
<sequence>MASANDGAWDRRSMLRGAAVVAGAGAATPLLGGAATARTGRGAQLGPIPPDTRPGGAYDRYIAKLAAEDEFSGVVLLSHRGRTVLSRSCGMADKEKGIRNHEGVAFNQYGGPFVSLSIVQLAQRGKVKLWDTVGAYLTGFAKEIAEQVRVHHLLRGTSGLSFPERDYQRIFHSKDEQREYDQQYARQATLVAAPGAGSQKPGWGSEVVVQIVEAVSGMTFWDYVHKHIFERCGMTGSGYYTRPQWLADEHIAHSYMKQADGSRVDAVRNLDKGSPDPGMAGMNNARNFVPDGGFVTAPDMVRFAEALYDGTVLDPSWADVYTSVKAPNFRGSPGFATYGPTAHIVEGQWELGRGGPHPGSSTYYSIYPDSGWVGVILGNYDDISLQEITGRQTQAITGAAPGEGGG</sequence>
<comment type="caution">
    <text evidence="2">The sequence shown here is derived from an EMBL/GenBank/DDBJ whole genome shotgun (WGS) entry which is preliminary data.</text>
</comment>
<proteinExistence type="predicted"/>
<dbReference type="InterPro" id="IPR050789">
    <property type="entry name" value="Diverse_Enzym_Activities"/>
</dbReference>
<dbReference type="InterPro" id="IPR001466">
    <property type="entry name" value="Beta-lactam-related"/>
</dbReference>
<dbReference type="Proteomes" id="UP000579250">
    <property type="component" value="Unassembled WGS sequence"/>
</dbReference>